<evidence type="ECO:0000256" key="1">
    <source>
        <dbReference type="SAM" id="Coils"/>
    </source>
</evidence>
<dbReference type="PANTHER" id="PTHR37984:SF8">
    <property type="entry name" value="CCHC-TYPE DOMAIN-CONTAINING PROTEIN"/>
    <property type="match status" value="1"/>
</dbReference>
<feature type="region of interest" description="Disordered" evidence="2">
    <location>
        <begin position="173"/>
        <end position="215"/>
    </location>
</feature>
<feature type="domain" description="Integrase catalytic" evidence="3">
    <location>
        <begin position="1"/>
        <end position="160"/>
    </location>
</feature>
<name>A0A8J6HJI0_TENMO</name>
<dbReference type="PANTHER" id="PTHR37984">
    <property type="entry name" value="PROTEIN CBG26694"/>
    <property type="match status" value="1"/>
</dbReference>
<evidence type="ECO:0000259" key="3">
    <source>
        <dbReference type="PROSITE" id="PS50994"/>
    </source>
</evidence>
<feature type="region of interest" description="Disordered" evidence="2">
    <location>
        <begin position="614"/>
        <end position="641"/>
    </location>
</feature>
<reference evidence="4" key="2">
    <citation type="submission" date="2021-08" db="EMBL/GenBank/DDBJ databases">
        <authorList>
            <person name="Eriksson T."/>
        </authorList>
    </citation>
    <scope>NUCLEOTIDE SEQUENCE</scope>
    <source>
        <strain evidence="4">Stoneville</strain>
        <tissue evidence="4">Whole head</tissue>
    </source>
</reference>
<gene>
    <name evidence="4" type="ORF">GEV33_007560</name>
</gene>
<dbReference type="InterPro" id="IPR013083">
    <property type="entry name" value="Znf_RING/FYVE/PHD"/>
</dbReference>
<feature type="compositionally biased region" description="Polar residues" evidence="2">
    <location>
        <begin position="197"/>
        <end position="210"/>
    </location>
</feature>
<dbReference type="PROSITE" id="PS50994">
    <property type="entry name" value="INTEGRASE"/>
    <property type="match status" value="1"/>
</dbReference>
<dbReference type="InterPro" id="IPR050951">
    <property type="entry name" value="Retrovirus_Pol_polyprotein"/>
</dbReference>
<feature type="region of interest" description="Disordered" evidence="2">
    <location>
        <begin position="242"/>
        <end position="274"/>
    </location>
</feature>
<dbReference type="Gene3D" id="3.30.420.10">
    <property type="entry name" value="Ribonuclease H-like superfamily/Ribonuclease H"/>
    <property type="match status" value="1"/>
</dbReference>
<keyword evidence="5" id="KW-1185">Reference proteome</keyword>
<keyword evidence="1" id="KW-0175">Coiled coil</keyword>
<dbReference type="InterPro" id="IPR012337">
    <property type="entry name" value="RNaseH-like_sf"/>
</dbReference>
<evidence type="ECO:0000313" key="4">
    <source>
        <dbReference type="EMBL" id="KAH0815231.1"/>
    </source>
</evidence>
<dbReference type="CDD" id="cd15489">
    <property type="entry name" value="PHD_SF"/>
    <property type="match status" value="1"/>
</dbReference>
<feature type="coiled-coil region" evidence="1">
    <location>
        <begin position="359"/>
        <end position="386"/>
    </location>
</feature>
<proteinExistence type="predicted"/>
<dbReference type="GO" id="GO:0003676">
    <property type="term" value="F:nucleic acid binding"/>
    <property type="evidence" value="ECO:0007669"/>
    <property type="project" value="InterPro"/>
</dbReference>
<feature type="compositionally biased region" description="Polar residues" evidence="2">
    <location>
        <begin position="614"/>
        <end position="625"/>
    </location>
</feature>
<dbReference type="Proteomes" id="UP000719412">
    <property type="component" value="Unassembled WGS sequence"/>
</dbReference>
<dbReference type="EMBL" id="JABDTM020023382">
    <property type="protein sequence ID" value="KAH0815231.1"/>
    <property type="molecule type" value="Genomic_DNA"/>
</dbReference>
<reference evidence="4" key="1">
    <citation type="journal article" date="2020" name="J Insects Food Feed">
        <title>The yellow mealworm (Tenebrio molitor) genome: a resource for the emerging insects as food and feed industry.</title>
        <authorList>
            <person name="Eriksson T."/>
            <person name="Andere A."/>
            <person name="Kelstrup H."/>
            <person name="Emery V."/>
            <person name="Picard C."/>
        </authorList>
    </citation>
    <scope>NUCLEOTIDE SEQUENCE</scope>
    <source>
        <strain evidence="4">Stoneville</strain>
        <tissue evidence="4">Whole head</tissue>
    </source>
</reference>
<dbReference type="InterPro" id="IPR036397">
    <property type="entry name" value="RNaseH_sf"/>
</dbReference>
<dbReference type="Gene3D" id="3.30.40.10">
    <property type="entry name" value="Zinc/RING finger domain, C3HC4 (zinc finger)"/>
    <property type="match status" value="1"/>
</dbReference>
<dbReference type="FunFam" id="3.30.420.10:FF:000063">
    <property type="entry name" value="Retrovirus-related Pol polyprotein from transposon 297-like Protein"/>
    <property type="match status" value="1"/>
</dbReference>
<dbReference type="Pfam" id="PF00665">
    <property type="entry name" value="rve"/>
    <property type="match status" value="1"/>
</dbReference>
<dbReference type="SUPFAM" id="SSF53098">
    <property type="entry name" value="Ribonuclease H-like"/>
    <property type="match status" value="1"/>
</dbReference>
<comment type="caution">
    <text evidence="4">The sequence shown here is derived from an EMBL/GenBank/DDBJ whole genome shotgun (WGS) entry which is preliminary data.</text>
</comment>
<accession>A0A8J6HJI0</accession>
<dbReference type="InterPro" id="IPR001584">
    <property type="entry name" value="Integrase_cat-core"/>
</dbReference>
<sequence>MDVFELRTFEVDRNNITKRYLVTVDQYSDFFEIDELKHANTEYTIQLCKRNFSRYGIPTTVITDNGSNFTSEKFKRFTKEWNFQHITSSPNHQQGNGKAEAAVKIAKGLIKKSIETRSDVYKMLLHWRNTPNKMNSSPAQRMFSRRLRSDIPMIHSKLKPEVIADVPQAIQEQRNNSKRYYDRGSQNLLSPRKDSNVHFQKNSQSSTTWTPGKIKKQINSRTFEVENEGTTYRRSLVHIKTPDKAANSPEMRNTQDEVKQEEQTRTKATDPEQPLRRKKEDVCLDADLIMPPKKCCHCFENVNSNKPSIHCDACKYPLHVNCLEMSTEEKKLITNVKSANIKIFCDRCNVSLSAISEVKASVDELKATFESRLEQLENLIKQSTSAPNEKESVINESVERSWRARNVIIYNVDSCEEKRDVDIVNDILKVCHASLVVDPGSVARIGTKITNKPKPLKVSFNTPDMARLCLRKKGNLIHHAQFSKILIRDDKTPLQIKHLQSLREELNIMRQQGDDTATIKSARKRAADNRMEIMRTGGGPSAAKDDPLIDMTLAIINKKTVSGLSSRFDDDAITEVMSCDIMYQDKDVETGDIYIIPDFEEPPEINQQCSVAISDQPHNSSNPPMNKQLKPVQRTMVSSDL</sequence>
<evidence type="ECO:0000256" key="2">
    <source>
        <dbReference type="SAM" id="MobiDB-lite"/>
    </source>
</evidence>
<organism evidence="4 5">
    <name type="scientific">Tenebrio molitor</name>
    <name type="common">Yellow mealworm beetle</name>
    <dbReference type="NCBI Taxonomy" id="7067"/>
    <lineage>
        <taxon>Eukaryota</taxon>
        <taxon>Metazoa</taxon>
        <taxon>Ecdysozoa</taxon>
        <taxon>Arthropoda</taxon>
        <taxon>Hexapoda</taxon>
        <taxon>Insecta</taxon>
        <taxon>Pterygota</taxon>
        <taxon>Neoptera</taxon>
        <taxon>Endopterygota</taxon>
        <taxon>Coleoptera</taxon>
        <taxon>Polyphaga</taxon>
        <taxon>Cucujiformia</taxon>
        <taxon>Tenebrionidae</taxon>
        <taxon>Tenebrio</taxon>
    </lineage>
</organism>
<feature type="compositionally biased region" description="Basic and acidic residues" evidence="2">
    <location>
        <begin position="253"/>
        <end position="274"/>
    </location>
</feature>
<dbReference type="GO" id="GO:0015074">
    <property type="term" value="P:DNA integration"/>
    <property type="evidence" value="ECO:0007669"/>
    <property type="project" value="InterPro"/>
</dbReference>
<protein>
    <recommendedName>
        <fullName evidence="3">Integrase catalytic domain-containing protein</fullName>
    </recommendedName>
</protein>
<evidence type="ECO:0000313" key="5">
    <source>
        <dbReference type="Proteomes" id="UP000719412"/>
    </source>
</evidence>
<dbReference type="AlphaFoldDB" id="A0A8J6HJI0"/>